<feature type="compositionally biased region" description="Low complexity" evidence="1">
    <location>
        <begin position="76"/>
        <end position="85"/>
    </location>
</feature>
<name>A0A166UKE1_9HYPO</name>
<sequence>MYGSYGSYSSMSMAAMSAPLSIPFNSIKSHDSSCAYPSWPRRSSLSESDLEEPRATSYLSDDDLELPDPFDDDSHSVSSSSSSSSPATITMNSPCRATDEEFLRRENERRAADRQEFIRQIKLEKERRRQMALKARKGSPKKASKMQQASLTTITE</sequence>
<feature type="compositionally biased region" description="Basic residues" evidence="1">
    <location>
        <begin position="130"/>
        <end position="144"/>
    </location>
</feature>
<dbReference type="Proteomes" id="UP000078544">
    <property type="component" value="Unassembled WGS sequence"/>
</dbReference>
<evidence type="ECO:0000313" key="2">
    <source>
        <dbReference type="EMBL" id="OAA32644.1"/>
    </source>
</evidence>
<feature type="region of interest" description="Disordered" evidence="1">
    <location>
        <begin position="30"/>
        <end position="99"/>
    </location>
</feature>
<dbReference type="AlphaFoldDB" id="A0A166UKE1"/>
<dbReference type="OrthoDB" id="5294241at2759"/>
<feature type="compositionally biased region" description="Polar residues" evidence="1">
    <location>
        <begin position="145"/>
        <end position="156"/>
    </location>
</feature>
<feature type="compositionally biased region" description="Polar residues" evidence="1">
    <location>
        <begin position="86"/>
        <end position="95"/>
    </location>
</feature>
<proteinExistence type="predicted"/>
<comment type="caution">
    <text evidence="2">The sequence shown here is derived from an EMBL/GenBank/DDBJ whole genome shotgun (WGS) entry which is preliminary data.</text>
</comment>
<gene>
    <name evidence="2" type="ORF">AAL_00109</name>
</gene>
<accession>A0A166UKE1</accession>
<organism evidence="2 3">
    <name type="scientific">Moelleriella libera RCEF 2490</name>
    <dbReference type="NCBI Taxonomy" id="1081109"/>
    <lineage>
        <taxon>Eukaryota</taxon>
        <taxon>Fungi</taxon>
        <taxon>Dikarya</taxon>
        <taxon>Ascomycota</taxon>
        <taxon>Pezizomycotina</taxon>
        <taxon>Sordariomycetes</taxon>
        <taxon>Hypocreomycetidae</taxon>
        <taxon>Hypocreales</taxon>
        <taxon>Clavicipitaceae</taxon>
        <taxon>Moelleriella</taxon>
    </lineage>
</organism>
<reference evidence="2 3" key="1">
    <citation type="journal article" date="2016" name="Genome Biol. Evol.">
        <title>Divergent and convergent evolution of fungal pathogenicity.</title>
        <authorList>
            <person name="Shang Y."/>
            <person name="Xiao G."/>
            <person name="Zheng P."/>
            <person name="Cen K."/>
            <person name="Zhan S."/>
            <person name="Wang C."/>
        </authorList>
    </citation>
    <scope>NUCLEOTIDE SEQUENCE [LARGE SCALE GENOMIC DNA]</scope>
    <source>
        <strain evidence="2 3">RCEF 2490</strain>
    </source>
</reference>
<feature type="compositionally biased region" description="Acidic residues" evidence="1">
    <location>
        <begin position="60"/>
        <end position="71"/>
    </location>
</feature>
<keyword evidence="3" id="KW-1185">Reference proteome</keyword>
<protein>
    <submittedName>
        <fullName evidence="2">Uncharacterized protein</fullName>
    </submittedName>
</protein>
<evidence type="ECO:0000313" key="3">
    <source>
        <dbReference type="Proteomes" id="UP000078544"/>
    </source>
</evidence>
<feature type="region of interest" description="Disordered" evidence="1">
    <location>
        <begin position="128"/>
        <end position="156"/>
    </location>
</feature>
<evidence type="ECO:0000256" key="1">
    <source>
        <dbReference type="SAM" id="MobiDB-lite"/>
    </source>
</evidence>
<dbReference type="EMBL" id="AZGY01000001">
    <property type="protein sequence ID" value="OAA32644.1"/>
    <property type="molecule type" value="Genomic_DNA"/>
</dbReference>